<dbReference type="Pfam" id="PF23622">
    <property type="entry name" value="LRR_At1g61320_AtMIF1"/>
    <property type="match status" value="1"/>
</dbReference>
<evidence type="ECO:0000313" key="3">
    <source>
        <dbReference type="Proteomes" id="UP001179952"/>
    </source>
</evidence>
<dbReference type="InterPro" id="IPR036047">
    <property type="entry name" value="F-box-like_dom_sf"/>
</dbReference>
<organism evidence="2 3">
    <name type="scientific">Acorus gramineus</name>
    <name type="common">Dwarf sweet flag</name>
    <dbReference type="NCBI Taxonomy" id="55184"/>
    <lineage>
        <taxon>Eukaryota</taxon>
        <taxon>Viridiplantae</taxon>
        <taxon>Streptophyta</taxon>
        <taxon>Embryophyta</taxon>
        <taxon>Tracheophyta</taxon>
        <taxon>Spermatophyta</taxon>
        <taxon>Magnoliopsida</taxon>
        <taxon>Liliopsida</taxon>
        <taxon>Acoraceae</taxon>
        <taxon>Acorus</taxon>
    </lineage>
</organism>
<reference evidence="2" key="1">
    <citation type="journal article" date="2023" name="Nat. Commun.">
        <title>Diploid and tetraploid genomes of Acorus and the evolution of monocots.</title>
        <authorList>
            <person name="Ma L."/>
            <person name="Liu K.W."/>
            <person name="Li Z."/>
            <person name="Hsiao Y.Y."/>
            <person name="Qi Y."/>
            <person name="Fu T."/>
            <person name="Tang G.D."/>
            <person name="Zhang D."/>
            <person name="Sun W.H."/>
            <person name="Liu D.K."/>
            <person name="Li Y."/>
            <person name="Chen G.Z."/>
            <person name="Liu X.D."/>
            <person name="Liao X.Y."/>
            <person name="Jiang Y.T."/>
            <person name="Yu X."/>
            <person name="Hao Y."/>
            <person name="Huang J."/>
            <person name="Zhao X.W."/>
            <person name="Ke S."/>
            <person name="Chen Y.Y."/>
            <person name="Wu W.L."/>
            <person name="Hsu J.L."/>
            <person name="Lin Y.F."/>
            <person name="Huang M.D."/>
            <person name="Li C.Y."/>
            <person name="Huang L."/>
            <person name="Wang Z.W."/>
            <person name="Zhao X."/>
            <person name="Zhong W.Y."/>
            <person name="Peng D.H."/>
            <person name="Ahmad S."/>
            <person name="Lan S."/>
            <person name="Zhang J.S."/>
            <person name="Tsai W.C."/>
            <person name="Van de Peer Y."/>
            <person name="Liu Z.J."/>
        </authorList>
    </citation>
    <scope>NUCLEOTIDE SEQUENCE</scope>
    <source>
        <strain evidence="2">SCP</strain>
    </source>
</reference>
<evidence type="ECO:0000313" key="2">
    <source>
        <dbReference type="EMBL" id="KAK1263556.1"/>
    </source>
</evidence>
<feature type="domain" description="F-box" evidence="1">
    <location>
        <begin position="10"/>
        <end position="50"/>
    </location>
</feature>
<keyword evidence="3" id="KW-1185">Reference proteome</keyword>
<reference evidence="2" key="2">
    <citation type="submission" date="2023-06" db="EMBL/GenBank/DDBJ databases">
        <authorList>
            <person name="Ma L."/>
            <person name="Liu K.-W."/>
            <person name="Li Z."/>
            <person name="Hsiao Y.-Y."/>
            <person name="Qi Y."/>
            <person name="Fu T."/>
            <person name="Tang G."/>
            <person name="Zhang D."/>
            <person name="Sun W.-H."/>
            <person name="Liu D.-K."/>
            <person name="Li Y."/>
            <person name="Chen G.-Z."/>
            <person name="Liu X.-D."/>
            <person name="Liao X.-Y."/>
            <person name="Jiang Y.-T."/>
            <person name="Yu X."/>
            <person name="Hao Y."/>
            <person name="Huang J."/>
            <person name="Zhao X.-W."/>
            <person name="Ke S."/>
            <person name="Chen Y.-Y."/>
            <person name="Wu W.-L."/>
            <person name="Hsu J.-L."/>
            <person name="Lin Y.-F."/>
            <person name="Huang M.-D."/>
            <person name="Li C.-Y."/>
            <person name="Huang L."/>
            <person name="Wang Z.-W."/>
            <person name="Zhao X."/>
            <person name="Zhong W.-Y."/>
            <person name="Peng D.-H."/>
            <person name="Ahmad S."/>
            <person name="Lan S."/>
            <person name="Zhang J.-S."/>
            <person name="Tsai W.-C."/>
            <person name="Van De Peer Y."/>
            <person name="Liu Z.-J."/>
        </authorList>
    </citation>
    <scope>NUCLEOTIDE SEQUENCE</scope>
    <source>
        <strain evidence="2">SCP</strain>
        <tissue evidence="2">Leaves</tissue>
    </source>
</reference>
<dbReference type="InterPro" id="IPR053772">
    <property type="entry name" value="At1g61320/At1g61330-like"/>
</dbReference>
<dbReference type="InterPro" id="IPR032675">
    <property type="entry name" value="LRR_dom_sf"/>
</dbReference>
<dbReference type="Pfam" id="PF00646">
    <property type="entry name" value="F-box"/>
    <property type="match status" value="1"/>
</dbReference>
<evidence type="ECO:0000259" key="1">
    <source>
        <dbReference type="SMART" id="SM00256"/>
    </source>
</evidence>
<gene>
    <name evidence="2" type="ORF">QJS04_geneDACA009484</name>
</gene>
<dbReference type="PANTHER" id="PTHR34145">
    <property type="entry name" value="OS02G0105600 PROTEIN"/>
    <property type="match status" value="1"/>
</dbReference>
<dbReference type="SMART" id="SM00256">
    <property type="entry name" value="FBOX"/>
    <property type="match status" value="1"/>
</dbReference>
<accession>A0AAV9AIA0</accession>
<dbReference type="InterPro" id="IPR055357">
    <property type="entry name" value="LRR_At1g61320_AtMIF1"/>
</dbReference>
<dbReference type="SUPFAM" id="SSF52047">
    <property type="entry name" value="RNI-like"/>
    <property type="match status" value="1"/>
</dbReference>
<proteinExistence type="predicted"/>
<dbReference type="Gene3D" id="3.80.10.10">
    <property type="entry name" value="Ribonuclease Inhibitor"/>
    <property type="match status" value="1"/>
</dbReference>
<dbReference type="EMBL" id="JAUJYN010000009">
    <property type="protein sequence ID" value="KAK1263556.1"/>
    <property type="molecule type" value="Genomic_DNA"/>
</dbReference>
<sequence>MAATDRIGLLPDDVLHCIISRLPMRDAVITGSLSRRWRRLWELSVSHFDFDPSLVSSAASHCRTSDFVSLVHRLFLLRRNPNPIKSLRLRFRLTFSESDHIDRWIASAAASGTDDLDIDLDVPSSYSFPFGVRFPSLKSLRLASCGIRLPIAFDGFDSLSTVTLENIADLNDGIVSELLLWCPWMERLRLSRCRGLLSLTIDGVCHQGLRLKHLRVGECRNLVGIVISAVDLASLEYYGQSVSFSFRKVCRVGEVRIDFRGSGYGDCIAHELEKLLGEVPEIGTVALWASLRHVHEDILPQDSVGFSNLRQLALDIPTRKDTGILNMIIQILKSAPLLKKFQLDLLWYSGLDRTSTTTGETCRPGRFRHHHLNLVELTGFIGNMNEILLAKYILQTAVSLERMTVCPRKRCLLRDGKSETHPAHLLWSVEGRARVHEHLTPDVPPGAQLIIL</sequence>
<dbReference type="InterPro" id="IPR001810">
    <property type="entry name" value="F-box_dom"/>
</dbReference>
<dbReference type="Proteomes" id="UP001179952">
    <property type="component" value="Unassembled WGS sequence"/>
</dbReference>
<dbReference type="AlphaFoldDB" id="A0AAV9AIA0"/>
<protein>
    <submittedName>
        <fullName evidence="2">F-box/FBD/LRR-repeat protein</fullName>
    </submittedName>
</protein>
<name>A0AAV9AIA0_ACOGR</name>
<comment type="caution">
    <text evidence="2">The sequence shown here is derived from an EMBL/GenBank/DDBJ whole genome shotgun (WGS) entry which is preliminary data.</text>
</comment>
<dbReference type="PANTHER" id="PTHR34145:SF28">
    <property type="entry name" value="F-BOX DOMAIN-CONTAINING PROTEIN"/>
    <property type="match status" value="1"/>
</dbReference>
<dbReference type="SUPFAM" id="SSF81383">
    <property type="entry name" value="F-box domain"/>
    <property type="match status" value="1"/>
</dbReference>